<dbReference type="AlphaFoldDB" id="A0AAP2Q8E4"/>
<keyword evidence="6" id="KW-0732">Signal</keyword>
<accession>A0AAP2Q8E4</accession>
<dbReference type="Gene3D" id="3.40.720.10">
    <property type="entry name" value="Alkaline Phosphatase, subunit A"/>
    <property type="match status" value="1"/>
</dbReference>
<evidence type="ECO:0000256" key="5">
    <source>
        <dbReference type="PIRSR" id="PIRSR600917-52"/>
    </source>
</evidence>
<keyword evidence="3 8" id="KW-0378">Hydrolase</keyword>
<dbReference type="InterPro" id="IPR000917">
    <property type="entry name" value="Sulfatase_N"/>
</dbReference>
<proteinExistence type="inferred from homology"/>
<feature type="domain" description="Sulfatase N-terminal" evidence="7">
    <location>
        <begin position="25"/>
        <end position="364"/>
    </location>
</feature>
<dbReference type="RefSeq" id="WP_158532838.1">
    <property type="nucleotide sequence ID" value="NZ_CP157380.1"/>
</dbReference>
<dbReference type="Proteomes" id="UP001198806">
    <property type="component" value="Unassembled WGS sequence"/>
</dbReference>
<keyword evidence="4" id="KW-0106">Calcium</keyword>
<sequence>MNKIALCGLCLITSNVFGVLASERPNIIVIMADDMGWGDVGFNGNTIIKTPHLDALASDGVIMERFYSAAPLSSPTRASVLTGRHPFRTGVFSANVGILRKREVTLPELLRENGYTTGLFGKWHLGTLTYKEKDANRGSVDNKHLYNPPSWHGFEESFITESKVPTFDPMIQPIQNDGCFWDYIREGEPSLAYGTAYWDKEGTKVTEDLKGDDSKIIMDRALPFMERSIQEGIPFFSVIWFHAPHLPCVAGPQQVALYKDLDLQQRNYYGCITALDEQIGRLVDYLKAKNIYENSIILFCSDNGPELETPGSPGNFRGKKRSLYEGGIRVPSLMCWPAKLAKGSKLGVPCSTVDYMPTLLDIVNVSNNKELVLDGESLWPKLMKHETNRIKPLVFCSGYQGAVIDMDYKLYYTKGKYELYNIAKDPSEKNDISAAYPEKKERLEKCLKENVEDYRQSFEKGKTEDLVDWQDWWNIWK</sequence>
<evidence type="ECO:0000256" key="2">
    <source>
        <dbReference type="ARBA" id="ARBA00022723"/>
    </source>
</evidence>
<evidence type="ECO:0000256" key="1">
    <source>
        <dbReference type="ARBA" id="ARBA00008779"/>
    </source>
</evidence>
<name>A0AAP2Q8E4_PARDI</name>
<dbReference type="EMBL" id="JAJCNI010000016">
    <property type="protein sequence ID" value="MCB6518889.1"/>
    <property type="molecule type" value="Genomic_DNA"/>
</dbReference>
<evidence type="ECO:0000313" key="8">
    <source>
        <dbReference type="EMBL" id="MCB6518889.1"/>
    </source>
</evidence>
<reference evidence="8" key="1">
    <citation type="submission" date="2021-10" db="EMBL/GenBank/DDBJ databases">
        <title>Collection of gut derived symbiotic bacterial strains cultured from healthy donors.</title>
        <authorList>
            <person name="Lin H."/>
            <person name="Littmann E."/>
            <person name="Kohout C."/>
            <person name="Pamer E.G."/>
        </authorList>
    </citation>
    <scope>NUCLEOTIDE SEQUENCE</scope>
    <source>
        <strain evidence="8">DFI.2.94</strain>
    </source>
</reference>
<dbReference type="GO" id="GO:0004065">
    <property type="term" value="F:arylsulfatase activity"/>
    <property type="evidence" value="ECO:0007669"/>
    <property type="project" value="TreeGrafter"/>
</dbReference>
<comment type="caution">
    <text evidence="8">The sequence shown here is derived from an EMBL/GenBank/DDBJ whole genome shotgun (WGS) entry which is preliminary data.</text>
</comment>
<evidence type="ECO:0000256" key="4">
    <source>
        <dbReference type="ARBA" id="ARBA00022837"/>
    </source>
</evidence>
<dbReference type="InterPro" id="IPR050738">
    <property type="entry name" value="Sulfatase"/>
</dbReference>
<evidence type="ECO:0000313" key="9">
    <source>
        <dbReference type="Proteomes" id="UP001198806"/>
    </source>
</evidence>
<keyword evidence="2" id="KW-0479">Metal-binding</keyword>
<protein>
    <submittedName>
        <fullName evidence="8">Sulfatase-like hydrolase/transferase</fullName>
    </submittedName>
</protein>
<dbReference type="PANTHER" id="PTHR42693">
    <property type="entry name" value="ARYLSULFATASE FAMILY MEMBER"/>
    <property type="match status" value="1"/>
</dbReference>
<dbReference type="PANTHER" id="PTHR42693:SF53">
    <property type="entry name" value="ENDO-4-O-SULFATASE"/>
    <property type="match status" value="1"/>
</dbReference>
<organism evidence="8 9">
    <name type="scientific">Parabacteroides distasonis</name>
    <dbReference type="NCBI Taxonomy" id="823"/>
    <lineage>
        <taxon>Bacteria</taxon>
        <taxon>Pseudomonadati</taxon>
        <taxon>Bacteroidota</taxon>
        <taxon>Bacteroidia</taxon>
        <taxon>Bacteroidales</taxon>
        <taxon>Tannerellaceae</taxon>
        <taxon>Parabacteroides</taxon>
    </lineage>
</organism>
<dbReference type="PROSITE" id="PS00523">
    <property type="entry name" value="SULFATASE_1"/>
    <property type="match status" value="1"/>
</dbReference>
<gene>
    <name evidence="8" type="ORF">LI194_13895</name>
</gene>
<feature type="signal peptide" evidence="6">
    <location>
        <begin position="1"/>
        <end position="21"/>
    </location>
</feature>
<dbReference type="Gene3D" id="3.30.1120.10">
    <property type="match status" value="1"/>
</dbReference>
<evidence type="ECO:0000256" key="6">
    <source>
        <dbReference type="SAM" id="SignalP"/>
    </source>
</evidence>
<dbReference type="InterPro" id="IPR017850">
    <property type="entry name" value="Alkaline_phosphatase_core_sf"/>
</dbReference>
<feature type="chain" id="PRO_5042928309" evidence="6">
    <location>
        <begin position="22"/>
        <end position="477"/>
    </location>
</feature>
<dbReference type="GO" id="GO:0046872">
    <property type="term" value="F:metal ion binding"/>
    <property type="evidence" value="ECO:0007669"/>
    <property type="project" value="UniProtKB-KW"/>
</dbReference>
<dbReference type="Pfam" id="PF00884">
    <property type="entry name" value="Sulfatase"/>
    <property type="match status" value="1"/>
</dbReference>
<dbReference type="InterPro" id="IPR024607">
    <property type="entry name" value="Sulfatase_CS"/>
</dbReference>
<evidence type="ECO:0000256" key="3">
    <source>
        <dbReference type="ARBA" id="ARBA00022801"/>
    </source>
</evidence>
<feature type="modified residue" description="3-oxoalanine (Ser)" evidence="5">
    <location>
        <position position="73"/>
    </location>
</feature>
<evidence type="ECO:0000259" key="7">
    <source>
        <dbReference type="Pfam" id="PF00884"/>
    </source>
</evidence>
<comment type="similarity">
    <text evidence="1">Belongs to the sulfatase family.</text>
</comment>
<comment type="PTM">
    <text evidence="5">The conversion to 3-oxoalanine (also known as C-formylglycine, FGly), of a serine or cysteine residue in prokaryotes and of a cysteine residue in eukaryotes, is critical for catalytic activity.</text>
</comment>
<dbReference type="SUPFAM" id="SSF53649">
    <property type="entry name" value="Alkaline phosphatase-like"/>
    <property type="match status" value="1"/>
</dbReference>